<name>A0AAV5JG84_9ROSI</name>
<sequence>MPWETGRKLGFWPSFLALEPDWNPEILPPAESFRICLALLLTVRLLLLFGCDLFGFLVRNSHESPFFSFNCLGFMLIALGSFNFWVEPVSFFPALPPASSPC</sequence>
<feature type="transmembrane region" description="Helical" evidence="1">
    <location>
        <begin position="32"/>
        <end position="54"/>
    </location>
</feature>
<organism evidence="2 3">
    <name type="scientific">Rubroshorea leprosula</name>
    <dbReference type="NCBI Taxonomy" id="152421"/>
    <lineage>
        <taxon>Eukaryota</taxon>
        <taxon>Viridiplantae</taxon>
        <taxon>Streptophyta</taxon>
        <taxon>Embryophyta</taxon>
        <taxon>Tracheophyta</taxon>
        <taxon>Spermatophyta</taxon>
        <taxon>Magnoliopsida</taxon>
        <taxon>eudicotyledons</taxon>
        <taxon>Gunneridae</taxon>
        <taxon>Pentapetalae</taxon>
        <taxon>rosids</taxon>
        <taxon>malvids</taxon>
        <taxon>Malvales</taxon>
        <taxon>Dipterocarpaceae</taxon>
        <taxon>Rubroshorea</taxon>
    </lineage>
</organism>
<keyword evidence="1" id="KW-0812">Transmembrane</keyword>
<keyword evidence="3" id="KW-1185">Reference proteome</keyword>
<comment type="caution">
    <text evidence="2">The sequence shown here is derived from an EMBL/GenBank/DDBJ whole genome shotgun (WGS) entry which is preliminary data.</text>
</comment>
<keyword evidence="1" id="KW-1133">Transmembrane helix</keyword>
<feature type="transmembrane region" description="Helical" evidence="1">
    <location>
        <begin position="66"/>
        <end position="86"/>
    </location>
</feature>
<evidence type="ECO:0000256" key="1">
    <source>
        <dbReference type="SAM" id="Phobius"/>
    </source>
</evidence>
<dbReference type="AlphaFoldDB" id="A0AAV5JG84"/>
<proteinExistence type="predicted"/>
<evidence type="ECO:0000313" key="2">
    <source>
        <dbReference type="EMBL" id="GKV11503.1"/>
    </source>
</evidence>
<keyword evidence="1" id="KW-0472">Membrane</keyword>
<dbReference type="EMBL" id="BPVZ01000034">
    <property type="protein sequence ID" value="GKV11503.1"/>
    <property type="molecule type" value="Genomic_DNA"/>
</dbReference>
<gene>
    <name evidence="2" type="ORF">SLEP1_g22760</name>
</gene>
<evidence type="ECO:0000313" key="3">
    <source>
        <dbReference type="Proteomes" id="UP001054252"/>
    </source>
</evidence>
<accession>A0AAV5JG84</accession>
<dbReference type="Proteomes" id="UP001054252">
    <property type="component" value="Unassembled WGS sequence"/>
</dbReference>
<reference evidence="2 3" key="1">
    <citation type="journal article" date="2021" name="Commun. Biol.">
        <title>The genome of Shorea leprosula (Dipterocarpaceae) highlights the ecological relevance of drought in aseasonal tropical rainforests.</title>
        <authorList>
            <person name="Ng K.K.S."/>
            <person name="Kobayashi M.J."/>
            <person name="Fawcett J.A."/>
            <person name="Hatakeyama M."/>
            <person name="Paape T."/>
            <person name="Ng C.H."/>
            <person name="Ang C.C."/>
            <person name="Tnah L.H."/>
            <person name="Lee C.T."/>
            <person name="Nishiyama T."/>
            <person name="Sese J."/>
            <person name="O'Brien M.J."/>
            <person name="Copetti D."/>
            <person name="Mohd Noor M.I."/>
            <person name="Ong R.C."/>
            <person name="Putra M."/>
            <person name="Sireger I.Z."/>
            <person name="Indrioko S."/>
            <person name="Kosugi Y."/>
            <person name="Izuno A."/>
            <person name="Isagi Y."/>
            <person name="Lee S.L."/>
            <person name="Shimizu K.K."/>
        </authorList>
    </citation>
    <scope>NUCLEOTIDE SEQUENCE [LARGE SCALE GENOMIC DNA]</scope>
    <source>
        <strain evidence="2">214</strain>
    </source>
</reference>
<protein>
    <submittedName>
        <fullName evidence="2">Uncharacterized protein</fullName>
    </submittedName>
</protein>